<reference evidence="1 3" key="1">
    <citation type="journal article" date="2020" name="Microorganisms">
        <title>Reliable Identification of Environmental Pseudomonas Isolates Using the rpoD Gene.</title>
        <authorList>
            <consortium name="The Broad Institute Genome Sequencing Platform"/>
            <person name="Girard L."/>
            <person name="Lood C."/>
            <person name="Rokni-Zadeh H."/>
            <person name="van Noort V."/>
            <person name="Lavigne R."/>
            <person name="De Mot R."/>
        </authorList>
    </citation>
    <scope>NUCLEOTIDE SEQUENCE</scope>
    <source>
        <strain evidence="1 3">SWRI12</strain>
    </source>
</reference>
<organism evidence="1">
    <name type="scientific">Pseudomonas zanjanensis</name>
    <dbReference type="NCBI Taxonomy" id="2745496"/>
    <lineage>
        <taxon>Bacteria</taxon>
        <taxon>Pseudomonadati</taxon>
        <taxon>Pseudomonadota</taxon>
        <taxon>Gammaproteobacteria</taxon>
        <taxon>Pseudomonadales</taxon>
        <taxon>Pseudomonadaceae</taxon>
        <taxon>Pseudomonas</taxon>
    </lineage>
</organism>
<gene>
    <name evidence="2" type="ORF">HU715_013545</name>
    <name evidence="1" type="ORF">HU715_18015</name>
</gene>
<evidence type="ECO:0000313" key="3">
    <source>
        <dbReference type="Proteomes" id="UP000636518"/>
    </source>
</evidence>
<accession>A0A923FF89</accession>
<proteinExistence type="predicted"/>
<reference evidence="1" key="2">
    <citation type="submission" date="2020-07" db="EMBL/GenBank/DDBJ databases">
        <authorList>
            <person name="Lood C."/>
            <person name="Girard L."/>
        </authorList>
    </citation>
    <scope>NUCLEOTIDE SEQUENCE</scope>
    <source>
        <strain evidence="1">SWRI12</strain>
    </source>
</reference>
<protein>
    <submittedName>
        <fullName evidence="1">Uncharacterized protein</fullName>
    </submittedName>
</protein>
<evidence type="ECO:0000313" key="1">
    <source>
        <dbReference type="EMBL" id="MBC3391555.1"/>
    </source>
</evidence>
<keyword evidence="3" id="KW-1185">Reference proteome</keyword>
<dbReference type="EMBL" id="JABWRB010000023">
    <property type="protein sequence ID" value="MBC3391555.1"/>
    <property type="molecule type" value="Genomic_DNA"/>
</dbReference>
<dbReference type="AlphaFoldDB" id="A0A923FF89"/>
<dbReference type="Proteomes" id="UP000636518">
    <property type="component" value="Unassembled WGS sequence"/>
</dbReference>
<name>A0A923FF89_9PSED</name>
<comment type="caution">
    <text evidence="1">The sequence shown here is derived from an EMBL/GenBank/DDBJ whole genome shotgun (WGS) entry which is preliminary data.</text>
</comment>
<dbReference type="EMBL" id="JABWRB020000001">
    <property type="protein sequence ID" value="MBV4496390.1"/>
    <property type="molecule type" value="Genomic_DNA"/>
</dbReference>
<dbReference type="RefSeq" id="WP_186707471.1">
    <property type="nucleotide sequence ID" value="NZ_JABWRB020000001.1"/>
</dbReference>
<reference evidence="2" key="3">
    <citation type="submission" date="2021-06" db="EMBL/GenBank/DDBJ databases">
        <title>Updating the genus Pseudomonas: Description of 43 new species and partition of the Pseudomonas putida group.</title>
        <authorList>
            <person name="Girard L."/>
            <person name="Lood C."/>
            <person name="Vandamme P."/>
            <person name="Rokni-Zadeh H."/>
            <person name="Van Noort V."/>
            <person name="Hofte M."/>
            <person name="Lavigne R."/>
            <person name="De Mot R."/>
        </authorList>
    </citation>
    <scope>NUCLEOTIDE SEQUENCE</scope>
    <source>
        <strain evidence="2">SWRI12</strain>
    </source>
</reference>
<evidence type="ECO:0000313" key="2">
    <source>
        <dbReference type="EMBL" id="MBV4496390.1"/>
    </source>
</evidence>
<sequence length="55" mass="6141">MTLEPLPIEELVVQLGMALRRERRQLVGNNPARCIVDEYQQNNSRGPGGSSFKGD</sequence>